<name>A0ABC8LAS6_ERUVS</name>
<keyword evidence="3" id="KW-1185">Reference proteome</keyword>
<reference evidence="2 3" key="1">
    <citation type="submission" date="2022-03" db="EMBL/GenBank/DDBJ databases">
        <authorList>
            <person name="Macdonald S."/>
            <person name="Ahmed S."/>
            <person name="Newling K."/>
        </authorList>
    </citation>
    <scope>NUCLEOTIDE SEQUENCE [LARGE SCALE GENOMIC DNA]</scope>
</reference>
<comment type="caution">
    <text evidence="2">The sequence shown here is derived from an EMBL/GenBank/DDBJ whole genome shotgun (WGS) entry which is preliminary data.</text>
</comment>
<dbReference type="Proteomes" id="UP001642260">
    <property type="component" value="Unassembled WGS sequence"/>
</dbReference>
<evidence type="ECO:0000313" key="2">
    <source>
        <dbReference type="EMBL" id="CAH8380392.1"/>
    </source>
</evidence>
<keyword evidence="1" id="KW-0812">Transmembrane</keyword>
<keyword evidence="1" id="KW-1133">Transmembrane helix</keyword>
<dbReference type="EMBL" id="CAKOAT010487377">
    <property type="protein sequence ID" value="CAH8380392.1"/>
    <property type="molecule type" value="Genomic_DNA"/>
</dbReference>
<protein>
    <submittedName>
        <fullName evidence="2">Uncharacterized protein</fullName>
    </submittedName>
</protein>
<evidence type="ECO:0000313" key="3">
    <source>
        <dbReference type="Proteomes" id="UP001642260"/>
    </source>
</evidence>
<evidence type="ECO:0000256" key="1">
    <source>
        <dbReference type="SAM" id="Phobius"/>
    </source>
</evidence>
<proteinExistence type="predicted"/>
<accession>A0ABC8LAS6</accession>
<organism evidence="2 3">
    <name type="scientific">Eruca vesicaria subsp. sativa</name>
    <name type="common">Garden rocket</name>
    <name type="synonym">Eruca sativa</name>
    <dbReference type="NCBI Taxonomy" id="29727"/>
    <lineage>
        <taxon>Eukaryota</taxon>
        <taxon>Viridiplantae</taxon>
        <taxon>Streptophyta</taxon>
        <taxon>Embryophyta</taxon>
        <taxon>Tracheophyta</taxon>
        <taxon>Spermatophyta</taxon>
        <taxon>Magnoliopsida</taxon>
        <taxon>eudicotyledons</taxon>
        <taxon>Gunneridae</taxon>
        <taxon>Pentapetalae</taxon>
        <taxon>rosids</taxon>
        <taxon>malvids</taxon>
        <taxon>Brassicales</taxon>
        <taxon>Brassicaceae</taxon>
        <taxon>Brassiceae</taxon>
        <taxon>Eruca</taxon>
    </lineage>
</organism>
<gene>
    <name evidence="2" type="ORF">ERUC_LOCUS33159</name>
</gene>
<feature type="transmembrane region" description="Helical" evidence="1">
    <location>
        <begin position="12"/>
        <end position="30"/>
    </location>
</feature>
<sequence length="79" mass="8753">MEPPTGVLSSLWRFIIFIPYFTGLLLLSIVKDSAAIAITTTDILQKLDKGGGGIQTRGRWKRRISLEEGGAWFRSSTVN</sequence>
<dbReference type="AlphaFoldDB" id="A0ABC8LAS6"/>
<keyword evidence="1" id="KW-0472">Membrane</keyword>